<keyword evidence="3" id="KW-0067">ATP-binding</keyword>
<dbReference type="InterPro" id="IPR036890">
    <property type="entry name" value="HATPase_C_sf"/>
</dbReference>
<accession>A0AA49JVW2</accession>
<evidence type="ECO:0000313" key="2">
    <source>
        <dbReference type="EMBL" id="WKW12860.1"/>
    </source>
</evidence>
<dbReference type="GO" id="GO:0005524">
    <property type="term" value="F:ATP binding"/>
    <property type="evidence" value="ECO:0007669"/>
    <property type="project" value="UniProtKB-KW"/>
</dbReference>
<evidence type="ECO:0000313" key="4">
    <source>
        <dbReference type="Proteomes" id="UP001229955"/>
    </source>
</evidence>
<organism evidence="3 4">
    <name type="scientific">Pseudogemmatithrix spongiicola</name>
    <dbReference type="NCBI Taxonomy" id="3062599"/>
    <lineage>
        <taxon>Bacteria</taxon>
        <taxon>Pseudomonadati</taxon>
        <taxon>Gemmatimonadota</taxon>
        <taxon>Gemmatimonadia</taxon>
        <taxon>Gemmatimonadales</taxon>
        <taxon>Gemmatimonadaceae</taxon>
        <taxon>Pseudogemmatithrix</taxon>
    </lineage>
</organism>
<dbReference type="RefSeq" id="WP_367885732.1">
    <property type="nucleotide sequence ID" value="NZ_CP130612.1"/>
</dbReference>
<accession>A0AA49K1M4</accession>
<feature type="region of interest" description="Disordered" evidence="1">
    <location>
        <begin position="366"/>
        <end position="450"/>
    </location>
</feature>
<dbReference type="Gene3D" id="3.30.565.10">
    <property type="entry name" value="Histidine kinase-like ATPase, C-terminal domain"/>
    <property type="match status" value="1"/>
</dbReference>
<keyword evidence="3" id="KW-0547">Nucleotide-binding</keyword>
<dbReference type="KEGG" id="pspc:Strain318_002169"/>
<proteinExistence type="predicted"/>
<dbReference type="EMBL" id="CP130613">
    <property type="protein sequence ID" value="WKW15767.1"/>
    <property type="molecule type" value="Genomic_DNA"/>
</dbReference>
<name>A0AA49K1M4_9BACT</name>
<reference evidence="3" key="1">
    <citation type="submission" date="2023-07" db="EMBL/GenBank/DDBJ databases">
        <authorList>
            <person name="Haufschild T."/>
            <person name="Kallscheuer N."/>
            <person name="Hammer J."/>
            <person name="Kohn T."/>
            <person name="Kabuu M."/>
            <person name="Jogler M."/>
            <person name="Wohfarth N."/>
            <person name="Heuer A."/>
            <person name="Rohde M."/>
            <person name="van Teeseling M.C.F."/>
            <person name="Jogler C."/>
        </authorList>
    </citation>
    <scope>NUCLEOTIDE SEQUENCE</scope>
    <source>
        <strain evidence="2">Strain 138</strain>
        <strain evidence="3">Strain 318</strain>
    </source>
</reference>
<keyword evidence="4" id="KW-1185">Reference proteome</keyword>
<dbReference type="Proteomes" id="UP001229955">
    <property type="component" value="Chromosome"/>
</dbReference>
<dbReference type="Pfam" id="PF13589">
    <property type="entry name" value="HATPase_c_3"/>
    <property type="match status" value="1"/>
</dbReference>
<dbReference type="EMBL" id="CP130612">
    <property type="protein sequence ID" value="WKW12860.1"/>
    <property type="molecule type" value="Genomic_DNA"/>
</dbReference>
<evidence type="ECO:0000313" key="3">
    <source>
        <dbReference type="EMBL" id="WKW15767.1"/>
    </source>
</evidence>
<dbReference type="SUPFAM" id="SSF55874">
    <property type="entry name" value="ATPase domain of HSP90 chaperone/DNA topoisomerase II/histidine kinase"/>
    <property type="match status" value="1"/>
</dbReference>
<feature type="compositionally biased region" description="Low complexity" evidence="1">
    <location>
        <begin position="366"/>
        <end position="375"/>
    </location>
</feature>
<sequence>MAKDASLKVTSDVRRDLLASAAAFKTEAAVVWEYVVNGLQYVDRGISPRIQVTVRPRAKEIEISDNGRGMDADDLSHFFRMHGENLERKAGRPGRGKFGTGKSAAFGIAARLRVESRRDGLLNAVELTRQMISQSSGDAIPLNWVTRNAATTLANGTTITISDVALARIAVPTIIEYVERHLQAFRNVNPQVAINDHLCEYREPAIAETFEFTPSAEQSKTVGSIKLVVKVAQAPLPEAEQGVAITAGPGNLVAVERAGIERKEFGNYLFGTVDAPLLESHSSLIEPYDSSRSLSLNTAHPVAAVLISFIGAKLDEVRARLVQREREARKSVQSLRLAKEADRIAEILNADFEHVRQRLDDIRSAASKSGSARSAFGNGQAAGSETDEWVEGIAVPGDVEESTARKPGNGTRGRKAPTVAASGTPNPDGSSALDPSGGNGGSRSRPRGGFKVAYRNLGPDEMRSVYDPNALAILINLDNPVLAAALGEGGVEEQTFRRLSYEVAFSEYSLALGYEMAKKDPDMPADDLLYEVRHSLNRISNAAAALYR</sequence>
<gene>
    <name evidence="2" type="ORF">Strain138_002170</name>
    <name evidence="3" type="ORF">Strain318_002169</name>
</gene>
<protein>
    <submittedName>
        <fullName evidence="3">ATP-binding protein</fullName>
    </submittedName>
</protein>
<dbReference type="AlphaFoldDB" id="A0AA49K1M4"/>
<evidence type="ECO:0000256" key="1">
    <source>
        <dbReference type="SAM" id="MobiDB-lite"/>
    </source>
</evidence>